<proteinExistence type="predicted"/>
<dbReference type="Pfam" id="PF07883">
    <property type="entry name" value="Cupin_2"/>
    <property type="match status" value="1"/>
</dbReference>
<gene>
    <name evidence="2" type="ORF">GCM10010170_027780</name>
</gene>
<evidence type="ECO:0000259" key="1">
    <source>
        <dbReference type="Pfam" id="PF07883"/>
    </source>
</evidence>
<sequence>MRTYQLSDGPNEPVGDVDVFRWDGYERAGAMPFRAMWYRVPAGGVSPADQHPELELSIVVSGDAAVSVDGAEPVEVRQGDAFLLEAGERHVVHNRRPDQPLVVFSAYWFEKENEHG</sequence>
<dbReference type="Gene3D" id="2.60.120.10">
    <property type="entry name" value="Jelly Rolls"/>
    <property type="match status" value="1"/>
</dbReference>
<name>A0ABP5T0Z6_9ACTN</name>
<feature type="domain" description="Cupin type-2" evidence="1">
    <location>
        <begin position="37"/>
        <end position="106"/>
    </location>
</feature>
<dbReference type="InterPro" id="IPR014710">
    <property type="entry name" value="RmlC-like_jellyroll"/>
</dbReference>
<evidence type="ECO:0000313" key="2">
    <source>
        <dbReference type="EMBL" id="GAA2343171.1"/>
    </source>
</evidence>
<protein>
    <recommendedName>
        <fullName evidence="1">Cupin type-2 domain-containing protein</fullName>
    </recommendedName>
</protein>
<dbReference type="InterPro" id="IPR011051">
    <property type="entry name" value="RmlC_Cupin_sf"/>
</dbReference>
<dbReference type="EMBL" id="BAAARV010000023">
    <property type="protein sequence ID" value="GAA2343171.1"/>
    <property type="molecule type" value="Genomic_DNA"/>
</dbReference>
<evidence type="ECO:0000313" key="3">
    <source>
        <dbReference type="Proteomes" id="UP001501444"/>
    </source>
</evidence>
<keyword evidence="3" id="KW-1185">Reference proteome</keyword>
<dbReference type="SUPFAM" id="SSF51182">
    <property type="entry name" value="RmlC-like cupins"/>
    <property type="match status" value="1"/>
</dbReference>
<dbReference type="InterPro" id="IPR013096">
    <property type="entry name" value="Cupin_2"/>
</dbReference>
<reference evidence="3" key="1">
    <citation type="journal article" date="2019" name="Int. J. Syst. Evol. Microbiol.">
        <title>The Global Catalogue of Microorganisms (GCM) 10K type strain sequencing project: providing services to taxonomists for standard genome sequencing and annotation.</title>
        <authorList>
            <consortium name="The Broad Institute Genomics Platform"/>
            <consortium name="The Broad Institute Genome Sequencing Center for Infectious Disease"/>
            <person name="Wu L."/>
            <person name="Ma J."/>
        </authorList>
    </citation>
    <scope>NUCLEOTIDE SEQUENCE [LARGE SCALE GENOMIC DNA]</scope>
    <source>
        <strain evidence="3">JCM 3272</strain>
    </source>
</reference>
<organism evidence="2 3">
    <name type="scientific">Dactylosporangium salmoneum</name>
    <dbReference type="NCBI Taxonomy" id="53361"/>
    <lineage>
        <taxon>Bacteria</taxon>
        <taxon>Bacillati</taxon>
        <taxon>Actinomycetota</taxon>
        <taxon>Actinomycetes</taxon>
        <taxon>Micromonosporales</taxon>
        <taxon>Micromonosporaceae</taxon>
        <taxon>Dactylosporangium</taxon>
    </lineage>
</organism>
<comment type="caution">
    <text evidence="2">The sequence shown here is derived from an EMBL/GenBank/DDBJ whole genome shotgun (WGS) entry which is preliminary data.</text>
</comment>
<dbReference type="Proteomes" id="UP001501444">
    <property type="component" value="Unassembled WGS sequence"/>
</dbReference>
<accession>A0ABP5T0Z6</accession>
<dbReference type="RefSeq" id="WP_344612754.1">
    <property type="nucleotide sequence ID" value="NZ_BAAARV010000023.1"/>
</dbReference>